<keyword evidence="2" id="KW-1133">Transmembrane helix</keyword>
<feature type="domain" description="DUF1279" evidence="3">
    <location>
        <begin position="82"/>
        <end position="197"/>
    </location>
</feature>
<name>A0A6A5V1Q3_9PLEO</name>
<feature type="transmembrane region" description="Helical" evidence="2">
    <location>
        <begin position="90"/>
        <end position="113"/>
    </location>
</feature>
<dbReference type="InterPro" id="IPR009688">
    <property type="entry name" value="FAM210A/B-like_dom"/>
</dbReference>
<dbReference type="PANTHER" id="PTHR21377">
    <property type="entry name" value="PROTEIN FAM210B, MITOCHONDRIAL"/>
    <property type="match status" value="1"/>
</dbReference>
<dbReference type="Proteomes" id="UP000800036">
    <property type="component" value="Unassembled WGS sequence"/>
</dbReference>
<evidence type="ECO:0000313" key="4">
    <source>
        <dbReference type="EMBL" id="KAF1970818.1"/>
    </source>
</evidence>
<gene>
    <name evidence="4" type="ORF">BU23DRAFT_590943</name>
</gene>
<proteinExistence type="predicted"/>
<feature type="region of interest" description="Disordered" evidence="1">
    <location>
        <begin position="41"/>
        <end position="77"/>
    </location>
</feature>
<evidence type="ECO:0000259" key="3">
    <source>
        <dbReference type="Pfam" id="PF06916"/>
    </source>
</evidence>
<dbReference type="GO" id="GO:0005739">
    <property type="term" value="C:mitochondrion"/>
    <property type="evidence" value="ECO:0007669"/>
    <property type="project" value="TreeGrafter"/>
</dbReference>
<protein>
    <recommendedName>
        <fullName evidence="3">DUF1279 domain-containing protein</fullName>
    </recommendedName>
</protein>
<sequence>MASRRPLASSVLRVTLLRLPSLRASLPPFRRPFQGRFAQIQTKKSAPSRVFRRNYSKKPRGSTQANPTPKLGSPEPHSFTARLKKLSREYGWTVIGVYLALTVADLPFCFLAVKYIGAERIAYAEHVVVSGAKDLIGQAFPNLFDKENENEAEEKVVQAEKAEKAGEPTFWTKLGLVFIVHKSFIFIRVPLTAAVTPKVVKTLRNWGYNIGKRTPKTK</sequence>
<dbReference type="OrthoDB" id="426386at2759"/>
<evidence type="ECO:0000256" key="2">
    <source>
        <dbReference type="SAM" id="Phobius"/>
    </source>
</evidence>
<dbReference type="Pfam" id="PF06916">
    <property type="entry name" value="FAM210A-B_dom"/>
    <property type="match status" value="1"/>
</dbReference>
<dbReference type="InterPro" id="IPR045866">
    <property type="entry name" value="FAM210A/B-like"/>
</dbReference>
<dbReference type="AlphaFoldDB" id="A0A6A5V1Q3"/>
<dbReference type="EMBL" id="ML976698">
    <property type="protein sequence ID" value="KAF1970818.1"/>
    <property type="molecule type" value="Genomic_DNA"/>
</dbReference>
<evidence type="ECO:0000256" key="1">
    <source>
        <dbReference type="SAM" id="MobiDB-lite"/>
    </source>
</evidence>
<keyword evidence="5" id="KW-1185">Reference proteome</keyword>
<dbReference type="PANTHER" id="PTHR21377:SF0">
    <property type="entry name" value="PROTEIN FAM210B, MITOCHONDRIAL"/>
    <property type="match status" value="1"/>
</dbReference>
<accession>A0A6A5V1Q3</accession>
<organism evidence="4 5">
    <name type="scientific">Bimuria novae-zelandiae CBS 107.79</name>
    <dbReference type="NCBI Taxonomy" id="1447943"/>
    <lineage>
        <taxon>Eukaryota</taxon>
        <taxon>Fungi</taxon>
        <taxon>Dikarya</taxon>
        <taxon>Ascomycota</taxon>
        <taxon>Pezizomycotina</taxon>
        <taxon>Dothideomycetes</taxon>
        <taxon>Pleosporomycetidae</taxon>
        <taxon>Pleosporales</taxon>
        <taxon>Massarineae</taxon>
        <taxon>Didymosphaeriaceae</taxon>
        <taxon>Bimuria</taxon>
    </lineage>
</organism>
<keyword evidence="2" id="KW-0472">Membrane</keyword>
<evidence type="ECO:0000313" key="5">
    <source>
        <dbReference type="Proteomes" id="UP000800036"/>
    </source>
</evidence>
<feature type="compositionally biased region" description="Basic residues" evidence="1">
    <location>
        <begin position="50"/>
        <end position="60"/>
    </location>
</feature>
<keyword evidence="2" id="KW-0812">Transmembrane</keyword>
<reference evidence="4" key="1">
    <citation type="journal article" date="2020" name="Stud. Mycol.">
        <title>101 Dothideomycetes genomes: a test case for predicting lifestyles and emergence of pathogens.</title>
        <authorList>
            <person name="Haridas S."/>
            <person name="Albert R."/>
            <person name="Binder M."/>
            <person name="Bloem J."/>
            <person name="Labutti K."/>
            <person name="Salamov A."/>
            <person name="Andreopoulos B."/>
            <person name="Baker S."/>
            <person name="Barry K."/>
            <person name="Bills G."/>
            <person name="Bluhm B."/>
            <person name="Cannon C."/>
            <person name="Castanera R."/>
            <person name="Culley D."/>
            <person name="Daum C."/>
            <person name="Ezra D."/>
            <person name="Gonzalez J."/>
            <person name="Henrissat B."/>
            <person name="Kuo A."/>
            <person name="Liang C."/>
            <person name="Lipzen A."/>
            <person name="Lutzoni F."/>
            <person name="Magnuson J."/>
            <person name="Mondo S."/>
            <person name="Nolan M."/>
            <person name="Ohm R."/>
            <person name="Pangilinan J."/>
            <person name="Park H.-J."/>
            <person name="Ramirez L."/>
            <person name="Alfaro M."/>
            <person name="Sun H."/>
            <person name="Tritt A."/>
            <person name="Yoshinaga Y."/>
            <person name="Zwiers L.-H."/>
            <person name="Turgeon B."/>
            <person name="Goodwin S."/>
            <person name="Spatafora J."/>
            <person name="Crous P."/>
            <person name="Grigoriev I."/>
        </authorList>
    </citation>
    <scope>NUCLEOTIDE SEQUENCE</scope>
    <source>
        <strain evidence="4">CBS 107.79</strain>
    </source>
</reference>